<evidence type="ECO:0000313" key="3">
    <source>
        <dbReference type="Proteomes" id="UP000288291"/>
    </source>
</evidence>
<reference evidence="2 3" key="1">
    <citation type="submission" date="2018-12" db="EMBL/GenBank/DDBJ databases">
        <authorList>
            <person name="Meng J."/>
        </authorList>
    </citation>
    <scope>NUCLEOTIDE SEQUENCE [LARGE SCALE GENOMIC DNA]</scope>
    <source>
        <strain evidence="2 3">HT111-2</strain>
    </source>
</reference>
<dbReference type="Gene3D" id="3.10.290.30">
    <property type="entry name" value="MM3350-like"/>
    <property type="match status" value="1"/>
</dbReference>
<gene>
    <name evidence="2" type="ORF">EJK17_03630</name>
</gene>
<evidence type="ECO:0000313" key="2">
    <source>
        <dbReference type="EMBL" id="RVU71105.1"/>
    </source>
</evidence>
<comment type="caution">
    <text evidence="2">The sequence shown here is derived from an EMBL/GenBank/DDBJ whole genome shotgun (WGS) entry which is preliminary data.</text>
</comment>
<dbReference type="EMBL" id="RXIA01000007">
    <property type="protein sequence ID" value="RVU71105.1"/>
    <property type="molecule type" value="Genomic_DNA"/>
</dbReference>
<dbReference type="AlphaFoldDB" id="A0A437SW00"/>
<feature type="domain" description="Plasmid pRiA4b Orf3-like" evidence="1">
    <location>
        <begin position="389"/>
        <end position="521"/>
    </location>
</feature>
<evidence type="ECO:0000259" key="1">
    <source>
        <dbReference type="Pfam" id="PF07929"/>
    </source>
</evidence>
<organism evidence="2 3">
    <name type="scientific">Lactobacillus xujianguonis</name>
    <dbReference type="NCBI Taxonomy" id="2495899"/>
    <lineage>
        <taxon>Bacteria</taxon>
        <taxon>Bacillati</taxon>
        <taxon>Bacillota</taxon>
        <taxon>Bacilli</taxon>
        <taxon>Lactobacillales</taxon>
        <taxon>Lactobacillaceae</taxon>
        <taxon>Lactobacillus</taxon>
    </lineage>
</organism>
<name>A0A437SW00_9LACO</name>
<protein>
    <submittedName>
        <fullName evidence="2">Plasmid pRiA4b ORF-3 family protein</fullName>
    </submittedName>
</protein>
<dbReference type="Proteomes" id="UP000288291">
    <property type="component" value="Unassembled WGS sequence"/>
</dbReference>
<accession>A0A437SW00</accession>
<dbReference type="RefSeq" id="WP_103661249.1">
    <property type="nucleotide sequence ID" value="NZ_ML136876.1"/>
</dbReference>
<dbReference type="InterPro" id="IPR024047">
    <property type="entry name" value="MM3350-like_sf"/>
</dbReference>
<proteinExistence type="predicted"/>
<sequence>MLQIRYDDTFKKEISQNRSKQLKNEPFTIWDATIIQIKKKKYYLLVEEKTGLSILLTRLDPKLFNCVLTELIRSYNFISSKQQRKIIQAASADKVSFYKNAKTENSQAKTIASLINSHLDEYLEMATATNLEKDEVANLVLKSAAIYVLDENLGNYFVDKMMEEVTTELPVKSQKPDQHYQYWDLERRFPDFAAFQDYENQPISSNTDIINKIKKINQSMIDQFIETSSVSFDPVDPQIALTNFANDFLLEKRIRFVTSDLGQVIPYLWTIFNQNDLDENTAFELGHVFKNFYKFLARVGMIRSTDHEYADLSIYKLMDDFTFTPLPDSSPSDEEMLAVIREHPDILQKLFHKGIISEEAFNMLQGMLKQMDQHSPEKSYDNRERDQATYEIRATLKHFKPSTWRRFIISGNSSIDTLEKCILEMFRADFSRMFDLQNIKTKERFENTENIDSISKLIPLSSINSENTKVSYFHEKDRFILTYGYGSSWTFLVTIRKITFDNPAPAYPKILSGKGYGIIKDDDELAEILCLDEDGEPVEDGSRLNEIVIDLNDFDKDELNELMKKYKI</sequence>
<dbReference type="InterPro" id="IPR012912">
    <property type="entry name" value="Plasmid_pRiA4b_Orf3-like"/>
</dbReference>
<dbReference type="Pfam" id="PF07929">
    <property type="entry name" value="PRiA4_ORF3"/>
    <property type="match status" value="1"/>
</dbReference>
<keyword evidence="3" id="KW-1185">Reference proteome</keyword>
<dbReference type="SUPFAM" id="SSF159941">
    <property type="entry name" value="MM3350-like"/>
    <property type="match status" value="1"/>
</dbReference>